<gene>
    <name evidence="5" type="ORF">FCS21_11095</name>
</gene>
<dbReference type="PANTHER" id="PTHR45138:SF9">
    <property type="entry name" value="DIGUANYLATE CYCLASE DGCM-RELATED"/>
    <property type="match status" value="1"/>
</dbReference>
<dbReference type="Gene3D" id="3.30.70.270">
    <property type="match status" value="1"/>
</dbReference>
<dbReference type="CDD" id="cd01949">
    <property type="entry name" value="GGDEF"/>
    <property type="match status" value="1"/>
</dbReference>
<dbReference type="Pfam" id="PF14938">
    <property type="entry name" value="SNAP"/>
    <property type="match status" value="1"/>
</dbReference>
<dbReference type="SMART" id="SM00028">
    <property type="entry name" value="TPR"/>
    <property type="match status" value="4"/>
</dbReference>
<dbReference type="EC" id="2.7.7.65" evidence="2"/>
<comment type="catalytic activity">
    <reaction evidence="3">
        <text>2 GTP = 3',3'-c-di-GMP + 2 diphosphate</text>
        <dbReference type="Rhea" id="RHEA:24898"/>
        <dbReference type="ChEBI" id="CHEBI:33019"/>
        <dbReference type="ChEBI" id="CHEBI:37565"/>
        <dbReference type="ChEBI" id="CHEBI:58805"/>
        <dbReference type="EC" id="2.7.7.65"/>
    </reaction>
</comment>
<dbReference type="NCBIfam" id="TIGR00254">
    <property type="entry name" value="GGDEF"/>
    <property type="match status" value="1"/>
</dbReference>
<organism evidence="5 6">
    <name type="scientific">Colwellia ponticola</name>
    <dbReference type="NCBI Taxonomy" id="2304625"/>
    <lineage>
        <taxon>Bacteria</taxon>
        <taxon>Pseudomonadati</taxon>
        <taxon>Pseudomonadota</taxon>
        <taxon>Gammaproteobacteria</taxon>
        <taxon>Alteromonadales</taxon>
        <taxon>Colwelliaceae</taxon>
        <taxon>Colwellia</taxon>
    </lineage>
</organism>
<dbReference type="EMBL" id="SZVP01000010">
    <property type="protein sequence ID" value="TMM44806.1"/>
    <property type="molecule type" value="Genomic_DNA"/>
</dbReference>
<dbReference type="SUPFAM" id="SSF55073">
    <property type="entry name" value="Nucleotide cyclase"/>
    <property type="match status" value="1"/>
</dbReference>
<evidence type="ECO:0000313" key="5">
    <source>
        <dbReference type="EMBL" id="TMM44806.1"/>
    </source>
</evidence>
<dbReference type="Gene3D" id="1.25.40.10">
    <property type="entry name" value="Tetratricopeptide repeat domain"/>
    <property type="match status" value="2"/>
</dbReference>
<comment type="cofactor">
    <cofactor evidence="1">
        <name>Mg(2+)</name>
        <dbReference type="ChEBI" id="CHEBI:18420"/>
    </cofactor>
</comment>
<evidence type="ECO:0000256" key="3">
    <source>
        <dbReference type="ARBA" id="ARBA00034247"/>
    </source>
</evidence>
<dbReference type="AlphaFoldDB" id="A0A8H2JL28"/>
<dbReference type="InterPro" id="IPR019734">
    <property type="entry name" value="TPR_rpt"/>
</dbReference>
<comment type="caution">
    <text evidence="5">The sequence shown here is derived from an EMBL/GenBank/DDBJ whole genome shotgun (WGS) entry which is preliminary data.</text>
</comment>
<dbReference type="Pfam" id="PF00990">
    <property type="entry name" value="GGDEF"/>
    <property type="match status" value="1"/>
</dbReference>
<dbReference type="SMART" id="SM00267">
    <property type="entry name" value="GGDEF"/>
    <property type="match status" value="1"/>
</dbReference>
<dbReference type="InterPro" id="IPR043128">
    <property type="entry name" value="Rev_trsase/Diguanyl_cyclase"/>
</dbReference>
<feature type="domain" description="GGDEF" evidence="4">
    <location>
        <begin position="510"/>
        <end position="643"/>
    </location>
</feature>
<dbReference type="InterPro" id="IPR011990">
    <property type="entry name" value="TPR-like_helical_dom_sf"/>
</dbReference>
<dbReference type="OrthoDB" id="9813903at2"/>
<dbReference type="FunFam" id="3.30.70.270:FF:000001">
    <property type="entry name" value="Diguanylate cyclase domain protein"/>
    <property type="match status" value="1"/>
</dbReference>
<dbReference type="PANTHER" id="PTHR45138">
    <property type="entry name" value="REGULATORY COMPONENTS OF SENSORY TRANSDUCTION SYSTEM"/>
    <property type="match status" value="1"/>
</dbReference>
<reference evidence="5 6" key="1">
    <citation type="submission" date="2019-05" db="EMBL/GenBank/DDBJ databases">
        <title>Colwellia ponticola sp. nov., isolated from seawater.</title>
        <authorList>
            <person name="Yoon J.-H."/>
        </authorList>
    </citation>
    <scope>NUCLEOTIDE SEQUENCE [LARGE SCALE GENOMIC DNA]</scope>
    <source>
        <strain evidence="5 6">OISW-25</strain>
    </source>
</reference>
<dbReference type="PROSITE" id="PS50887">
    <property type="entry name" value="GGDEF"/>
    <property type="match status" value="1"/>
</dbReference>
<dbReference type="InterPro" id="IPR050469">
    <property type="entry name" value="Diguanylate_Cyclase"/>
</dbReference>
<accession>A0A8H2JL28</accession>
<protein>
    <recommendedName>
        <fullName evidence="2">diguanylate cyclase</fullName>
        <ecNumber evidence="2">2.7.7.65</ecNumber>
    </recommendedName>
</protein>
<evidence type="ECO:0000259" key="4">
    <source>
        <dbReference type="PROSITE" id="PS50887"/>
    </source>
</evidence>
<dbReference type="GO" id="GO:0005886">
    <property type="term" value="C:plasma membrane"/>
    <property type="evidence" value="ECO:0007669"/>
    <property type="project" value="TreeGrafter"/>
</dbReference>
<sequence>MTCIWIFLKTYLVFLLLFFISWHSYALIVEDSTVDHSIEKNIASALLLTNATQKKAQLLTLLNKQTVNVKQRLLLLDSITTHYYLQSNFNDALLFAQQAVTLAQDNYLPLAAANALKSVGIMHYLKADIDIAIDTYQEALSYYNTTANPILSANLLNNIALAYSKKNDWVAALEHFKMADAIYQEHGSTMDKIDVKYNMAGLYINLGLASNAIDILNEVIKERQLINDESGLFMAYADLVVALKINEQYAQAMSLSEKVITHYRAKKDNYNLSSALHNASDLYMKTLQPIKTKAYALEAMTLAKQVNHNDTYIGSLHTLSKAQLALGELDLALATIRTSDEHLKTLKNENLLTVNDGIESLLLMAQGEPLKAIALYQQFIVDTKKYNNENFNSQLSKFEANKLKQELLNLKDQKQLNALARENDRQFKNTLFTLMLCTIIIAFLLHRKIKDKQVKVFLEQQINIQTSELKKANKKLLAISYIDGLTKVNNRRCFDEDIQSLWNNKESSNNLCHMLIADIDYFKAYNDAYGHVAGDKALTKVAEVIKSNIRREDKIYRYGGEEFVILFSNCNAELAISTSQRILKKIENIEIKHANSSYNVITLSAGICTLNLSEVHSIEAFIEQADDKLYQAKERGRNQLCYL</sequence>
<keyword evidence="6" id="KW-1185">Reference proteome</keyword>
<dbReference type="SUPFAM" id="SSF48452">
    <property type="entry name" value="TPR-like"/>
    <property type="match status" value="2"/>
</dbReference>
<evidence type="ECO:0000256" key="2">
    <source>
        <dbReference type="ARBA" id="ARBA00012528"/>
    </source>
</evidence>
<dbReference type="GO" id="GO:1902201">
    <property type="term" value="P:negative regulation of bacterial-type flagellum-dependent cell motility"/>
    <property type="evidence" value="ECO:0007669"/>
    <property type="project" value="TreeGrafter"/>
</dbReference>
<dbReference type="GO" id="GO:0043709">
    <property type="term" value="P:cell adhesion involved in single-species biofilm formation"/>
    <property type="evidence" value="ECO:0007669"/>
    <property type="project" value="TreeGrafter"/>
</dbReference>
<evidence type="ECO:0000256" key="1">
    <source>
        <dbReference type="ARBA" id="ARBA00001946"/>
    </source>
</evidence>
<dbReference type="GO" id="GO:0052621">
    <property type="term" value="F:diguanylate cyclase activity"/>
    <property type="evidence" value="ECO:0007669"/>
    <property type="project" value="UniProtKB-EC"/>
</dbReference>
<name>A0A8H2JL28_9GAMM</name>
<dbReference type="InterPro" id="IPR000160">
    <property type="entry name" value="GGDEF_dom"/>
</dbReference>
<dbReference type="Proteomes" id="UP000307702">
    <property type="component" value="Unassembled WGS sequence"/>
</dbReference>
<evidence type="ECO:0000313" key="6">
    <source>
        <dbReference type="Proteomes" id="UP000307702"/>
    </source>
</evidence>
<proteinExistence type="predicted"/>
<dbReference type="InterPro" id="IPR029787">
    <property type="entry name" value="Nucleotide_cyclase"/>
</dbReference>